<dbReference type="PRINTS" id="PR01497">
    <property type="entry name" value="SHALCHANNEL"/>
</dbReference>
<dbReference type="InterPro" id="IPR024587">
    <property type="entry name" value="K_chnl_volt-dep_Kv4_C"/>
</dbReference>
<keyword evidence="3" id="KW-1185">Reference proteome</keyword>
<accession>A0AA88IGD3</accession>
<dbReference type="InterPro" id="IPR003975">
    <property type="entry name" value="K_chnl_volt-dep_Kv4"/>
</dbReference>
<protein>
    <recommendedName>
        <fullName evidence="1">Potassium channel voltage dependent Kv4 C-terminal domain-containing protein</fullName>
    </recommendedName>
</protein>
<evidence type="ECO:0000259" key="1">
    <source>
        <dbReference type="Pfam" id="PF11879"/>
    </source>
</evidence>
<sequence>MLVLALQLNSGNSNLFSFPLFQKARLARIRIAKATSGAAFVNKKKAAEARMAALESGLDVDDPWKEEDIFELQHHHLLRCLEKTTVSVGLIFK</sequence>
<organism evidence="2 3">
    <name type="scientific">Artemia franciscana</name>
    <name type="common">Brine shrimp</name>
    <name type="synonym">Artemia sanfranciscana</name>
    <dbReference type="NCBI Taxonomy" id="6661"/>
    <lineage>
        <taxon>Eukaryota</taxon>
        <taxon>Metazoa</taxon>
        <taxon>Ecdysozoa</taxon>
        <taxon>Arthropoda</taxon>
        <taxon>Crustacea</taxon>
        <taxon>Branchiopoda</taxon>
        <taxon>Anostraca</taxon>
        <taxon>Artemiidae</taxon>
        <taxon>Artemia</taxon>
    </lineage>
</organism>
<evidence type="ECO:0000313" key="2">
    <source>
        <dbReference type="EMBL" id="KAK2727834.1"/>
    </source>
</evidence>
<feature type="domain" description="Potassium channel voltage dependent Kv4 C-terminal" evidence="1">
    <location>
        <begin position="67"/>
        <end position="86"/>
    </location>
</feature>
<proteinExistence type="predicted"/>
<gene>
    <name evidence="2" type="ORF">QYM36_008347</name>
</gene>
<comment type="caution">
    <text evidence="2">The sequence shown here is derived from an EMBL/GenBank/DDBJ whole genome shotgun (WGS) entry which is preliminary data.</text>
</comment>
<dbReference type="AlphaFoldDB" id="A0AA88IGD3"/>
<dbReference type="Pfam" id="PF11879">
    <property type="entry name" value="DUF3399"/>
    <property type="match status" value="1"/>
</dbReference>
<name>A0AA88IGD3_ARTSF</name>
<dbReference type="Proteomes" id="UP001187531">
    <property type="component" value="Unassembled WGS sequence"/>
</dbReference>
<dbReference type="GO" id="GO:0008076">
    <property type="term" value="C:voltage-gated potassium channel complex"/>
    <property type="evidence" value="ECO:0007669"/>
    <property type="project" value="InterPro"/>
</dbReference>
<evidence type="ECO:0000313" key="3">
    <source>
        <dbReference type="Proteomes" id="UP001187531"/>
    </source>
</evidence>
<dbReference type="EMBL" id="JAVRJZ010000001">
    <property type="protein sequence ID" value="KAK2727834.1"/>
    <property type="molecule type" value="Genomic_DNA"/>
</dbReference>
<reference evidence="2" key="1">
    <citation type="submission" date="2023-07" db="EMBL/GenBank/DDBJ databases">
        <title>Chromosome-level genome assembly of Artemia franciscana.</title>
        <authorList>
            <person name="Jo E."/>
        </authorList>
    </citation>
    <scope>NUCLEOTIDE SEQUENCE</scope>
    <source>
        <tissue evidence="2">Whole body</tissue>
    </source>
</reference>
<dbReference type="GO" id="GO:0005249">
    <property type="term" value="F:voltage-gated potassium channel activity"/>
    <property type="evidence" value="ECO:0007669"/>
    <property type="project" value="InterPro"/>
</dbReference>